<name>A0A0N0U6F0_9HYME</name>
<feature type="compositionally biased region" description="Basic and acidic residues" evidence="1">
    <location>
        <begin position="15"/>
        <end position="36"/>
    </location>
</feature>
<feature type="compositionally biased region" description="Polar residues" evidence="1">
    <location>
        <begin position="1"/>
        <end position="10"/>
    </location>
</feature>
<proteinExistence type="predicted"/>
<dbReference type="Proteomes" id="UP000053105">
    <property type="component" value="Unassembled WGS sequence"/>
</dbReference>
<evidence type="ECO:0000313" key="2">
    <source>
        <dbReference type="EMBL" id="KOX77708.1"/>
    </source>
</evidence>
<evidence type="ECO:0000256" key="1">
    <source>
        <dbReference type="SAM" id="MobiDB-lite"/>
    </source>
</evidence>
<gene>
    <name evidence="2" type="ORF">WN51_09373</name>
</gene>
<feature type="region of interest" description="Disordered" evidence="1">
    <location>
        <begin position="1"/>
        <end position="43"/>
    </location>
</feature>
<reference evidence="2 3" key="1">
    <citation type="submission" date="2015-07" db="EMBL/GenBank/DDBJ databases">
        <title>The genome of Melipona quadrifasciata.</title>
        <authorList>
            <person name="Pan H."/>
            <person name="Kapheim K."/>
        </authorList>
    </citation>
    <scope>NUCLEOTIDE SEQUENCE [LARGE SCALE GENOMIC DNA]</scope>
    <source>
        <strain evidence="2">0111107301</strain>
        <tissue evidence="2">Whole body</tissue>
    </source>
</reference>
<dbReference type="AlphaFoldDB" id="A0A0N0U6F0"/>
<sequence>MEYARKQTSPRQRRIPRDGHAHDQKKADSENRKSEAESESSAIKLDLDINDEREYIHLPDSIVEPPINISPASKANNLENTTVSPSLKPLKYKNSLRGSQQNQEDYCWNHRWKIAPARRMAIFQDVVTMSFGWLMVVSTLLANYCEEFKIFSLTCNETTDFVPLESHIPTCGFSATENNEENLISMVMTHDYDLNYQGAFGPPGQLYKGKVHRPKSISSTPTILFLRNVLSGVWWYRTGTVHFEWYSSLIEIWRNSYCGFVLPTIATIAFQIVTKRGVLVVRKIFSSVFLETRMILHVKIVGSSVWVFGIPIIITKIGYNIPLEAPFFRNSNSVQMPNRGEITLWWDKRKERGSTFGRVGGRWWCMVMPAAAHTMGNVDDRARIAGKGKEPLSSFPAKQMIRLLLLNNFYPVISYRRVQKKKKATNYCIRFGHSLWSANRLPAQRVNGLLGFLQGWKILRNVRILELLEIEIVELKDLDNLSDCNGDIRTVADSDDSSESTKLQMISNHLGSSTLSRSLNSSRLYTQYKYNINTVPIKKIRITLETTRTPRERKVGIVPNPRIVLGMEAQPGKSADAQVGAAAPPTSRQRSGLQLERSSLPRIRNVRITLETIETVKLEERWFPVFHRTFIRERDEIFTPELIDAEMLQ</sequence>
<evidence type="ECO:0000313" key="3">
    <source>
        <dbReference type="Proteomes" id="UP000053105"/>
    </source>
</evidence>
<organism evidence="2 3">
    <name type="scientific">Melipona quadrifasciata</name>
    <dbReference type="NCBI Taxonomy" id="166423"/>
    <lineage>
        <taxon>Eukaryota</taxon>
        <taxon>Metazoa</taxon>
        <taxon>Ecdysozoa</taxon>
        <taxon>Arthropoda</taxon>
        <taxon>Hexapoda</taxon>
        <taxon>Insecta</taxon>
        <taxon>Pterygota</taxon>
        <taxon>Neoptera</taxon>
        <taxon>Endopterygota</taxon>
        <taxon>Hymenoptera</taxon>
        <taxon>Apocrita</taxon>
        <taxon>Aculeata</taxon>
        <taxon>Apoidea</taxon>
        <taxon>Anthophila</taxon>
        <taxon>Apidae</taxon>
        <taxon>Melipona</taxon>
    </lineage>
</organism>
<accession>A0A0N0U6F0</accession>
<dbReference type="EMBL" id="KQ435729">
    <property type="protein sequence ID" value="KOX77708.1"/>
    <property type="molecule type" value="Genomic_DNA"/>
</dbReference>
<protein>
    <submittedName>
        <fullName evidence="2">Uncharacterized protein</fullName>
    </submittedName>
</protein>
<keyword evidence="3" id="KW-1185">Reference proteome</keyword>